<organism evidence="2 3">
    <name type="scientific">Aedes albopictus</name>
    <name type="common">Asian tiger mosquito</name>
    <name type="synonym">Stegomyia albopicta</name>
    <dbReference type="NCBI Taxonomy" id="7160"/>
    <lineage>
        <taxon>Eukaryota</taxon>
        <taxon>Metazoa</taxon>
        <taxon>Ecdysozoa</taxon>
        <taxon>Arthropoda</taxon>
        <taxon>Hexapoda</taxon>
        <taxon>Insecta</taxon>
        <taxon>Pterygota</taxon>
        <taxon>Neoptera</taxon>
        <taxon>Endopterygota</taxon>
        <taxon>Diptera</taxon>
        <taxon>Nematocera</taxon>
        <taxon>Culicoidea</taxon>
        <taxon>Culicidae</taxon>
        <taxon>Culicinae</taxon>
        <taxon>Aedini</taxon>
        <taxon>Aedes</taxon>
        <taxon>Stegomyia</taxon>
    </lineage>
</organism>
<dbReference type="SMART" id="SM00705">
    <property type="entry name" value="THEG"/>
    <property type="match status" value="5"/>
</dbReference>
<evidence type="ECO:0000313" key="3">
    <source>
        <dbReference type="Proteomes" id="UP000069940"/>
    </source>
</evidence>
<reference evidence="2" key="2">
    <citation type="submission" date="2025-05" db="UniProtKB">
        <authorList>
            <consortium name="EnsemblMetazoa"/>
        </authorList>
    </citation>
    <scope>IDENTIFICATION</scope>
    <source>
        <strain evidence="2">Foshan</strain>
    </source>
</reference>
<dbReference type="InterPro" id="IPR042401">
    <property type="entry name" value="SPMAP2-like"/>
</dbReference>
<dbReference type="InterPro" id="IPR006623">
    <property type="entry name" value="THEG"/>
</dbReference>
<sequence>MVACFSEDKNVKVPNFSDFRKSFLYTPCNCPLVDCEFSGQQRKVSTTRKYQTSRRIRKLAKPKCRGAKFYQRPVSQYGRTIQMIRAYQEPHASTRIQQLALPKVRKLIAARDAYRRFINRCWYDRFGKRIKRSMFTVYSRLANVHLPSTESKLIKMTPEQWKQHQQWLSKNAQPKPLKKPETKSRKRMPLIQLLDRVMDLSTPRWKCNKYDGPAKFRAVLPGALKATASDRVKALCQPKERHRRAKGPYKEDLSIPKGALEAVATQRVLDLAQPKIYRNVKNEYRENPFMVDPRALKAKASDRILELAKPKKVKK</sequence>
<dbReference type="Pfam" id="PF14912">
    <property type="entry name" value="THEG"/>
    <property type="match status" value="2"/>
</dbReference>
<keyword evidence="1" id="KW-0677">Repeat</keyword>
<dbReference type="EnsemblMetazoa" id="AALFPA23_003953.R4654">
    <property type="protein sequence ID" value="AALFPA23_003953.P4654"/>
    <property type="gene ID" value="AALFPA23_003953"/>
</dbReference>
<evidence type="ECO:0000256" key="1">
    <source>
        <dbReference type="ARBA" id="ARBA00022737"/>
    </source>
</evidence>
<evidence type="ECO:0000313" key="2">
    <source>
        <dbReference type="EnsemblMetazoa" id="AALFPA23_003953.P4654"/>
    </source>
</evidence>
<dbReference type="GeneID" id="109401398"/>
<protein>
    <recommendedName>
        <fullName evidence="4">Testicular haploid</fullName>
    </recommendedName>
</protein>
<name>A0ABM1XYA7_AEDAL</name>
<evidence type="ECO:0008006" key="4">
    <source>
        <dbReference type="Google" id="ProtNLM"/>
    </source>
</evidence>
<proteinExistence type="predicted"/>
<accession>A0ABM1XYA7</accession>
<dbReference type="Proteomes" id="UP000069940">
    <property type="component" value="Unassembled WGS sequence"/>
</dbReference>
<dbReference type="RefSeq" id="XP_019529494.2">
    <property type="nucleotide sequence ID" value="XM_019673949.3"/>
</dbReference>
<keyword evidence="3" id="KW-1185">Reference proteome</keyword>
<dbReference type="PANTHER" id="PTHR15901:SF16">
    <property type="entry name" value="TESTICULAR HAPLOID EXPRESSED GENE PROTEIN"/>
    <property type="match status" value="1"/>
</dbReference>
<dbReference type="PANTHER" id="PTHR15901">
    <property type="entry name" value="TESTICULAR HAPLOID EXPRESSED GENE PROTEIN"/>
    <property type="match status" value="1"/>
</dbReference>
<reference evidence="3" key="1">
    <citation type="journal article" date="2015" name="Proc. Natl. Acad. Sci. U.S.A.">
        <title>Genome sequence of the Asian Tiger mosquito, Aedes albopictus, reveals insights into its biology, genetics, and evolution.</title>
        <authorList>
            <person name="Chen X.G."/>
            <person name="Jiang X."/>
            <person name="Gu J."/>
            <person name="Xu M."/>
            <person name="Wu Y."/>
            <person name="Deng Y."/>
            <person name="Zhang C."/>
            <person name="Bonizzoni M."/>
            <person name="Dermauw W."/>
            <person name="Vontas J."/>
            <person name="Armbruster P."/>
            <person name="Huang X."/>
            <person name="Yang Y."/>
            <person name="Zhang H."/>
            <person name="He W."/>
            <person name="Peng H."/>
            <person name="Liu Y."/>
            <person name="Wu K."/>
            <person name="Chen J."/>
            <person name="Lirakis M."/>
            <person name="Topalis P."/>
            <person name="Van Leeuwen T."/>
            <person name="Hall A.B."/>
            <person name="Jiang X."/>
            <person name="Thorpe C."/>
            <person name="Mueller R.L."/>
            <person name="Sun C."/>
            <person name="Waterhouse R.M."/>
            <person name="Yan G."/>
            <person name="Tu Z.J."/>
            <person name="Fang X."/>
            <person name="James A.A."/>
        </authorList>
    </citation>
    <scope>NUCLEOTIDE SEQUENCE [LARGE SCALE GENOMIC DNA]</scope>
    <source>
        <strain evidence="3">Foshan</strain>
    </source>
</reference>